<dbReference type="RefSeq" id="WP_112145926.1">
    <property type="nucleotide sequence ID" value="NZ_PGTO01000012.1"/>
</dbReference>
<keyword evidence="3" id="KW-1185">Reference proteome</keyword>
<keyword evidence="1" id="KW-1133">Transmembrane helix</keyword>
<sequence length="120" mass="13821">MSEARIAYVEGYQLSFHRQSAASPPRKVQSRWVVQDWVCQVEYDGEWMTFMLHEFNDGMLEPSSVQGVFTDFAGAAAVEVTTSWLMRRLEEKDSRRKRERLLYLCAMAVVATLALAVLLR</sequence>
<reference evidence="2 3" key="1">
    <citation type="submission" date="2017-11" db="EMBL/GenBank/DDBJ databases">
        <title>Draft genome sequence of magnetotactic bacterium Magnetospirillum kuznetsovii LBB-42.</title>
        <authorList>
            <person name="Grouzdev D.S."/>
            <person name="Rysina M.S."/>
            <person name="Baslerov R.V."/>
            <person name="Koziaeva V."/>
        </authorList>
    </citation>
    <scope>NUCLEOTIDE SEQUENCE [LARGE SCALE GENOMIC DNA]</scope>
    <source>
        <strain evidence="2 3">LBB-42</strain>
    </source>
</reference>
<organism evidence="2 3">
    <name type="scientific">Paramagnetospirillum kuznetsovii</name>
    <dbReference type="NCBI Taxonomy" id="2053833"/>
    <lineage>
        <taxon>Bacteria</taxon>
        <taxon>Pseudomonadati</taxon>
        <taxon>Pseudomonadota</taxon>
        <taxon>Alphaproteobacteria</taxon>
        <taxon>Rhodospirillales</taxon>
        <taxon>Magnetospirillaceae</taxon>
        <taxon>Paramagnetospirillum</taxon>
    </lineage>
</organism>
<keyword evidence="1" id="KW-0812">Transmembrane</keyword>
<dbReference type="EMBL" id="PGTO01000012">
    <property type="protein sequence ID" value="RAU21145.1"/>
    <property type="molecule type" value="Genomic_DNA"/>
</dbReference>
<evidence type="ECO:0000313" key="3">
    <source>
        <dbReference type="Proteomes" id="UP000251075"/>
    </source>
</evidence>
<name>A0A364NW59_9PROT</name>
<feature type="transmembrane region" description="Helical" evidence="1">
    <location>
        <begin position="101"/>
        <end position="119"/>
    </location>
</feature>
<dbReference type="OrthoDB" id="7353924at2"/>
<dbReference type="Proteomes" id="UP000251075">
    <property type="component" value="Unassembled WGS sequence"/>
</dbReference>
<comment type="caution">
    <text evidence="2">The sequence shown here is derived from an EMBL/GenBank/DDBJ whole genome shotgun (WGS) entry which is preliminary data.</text>
</comment>
<accession>A0A364NW59</accession>
<protein>
    <submittedName>
        <fullName evidence="2">Uncharacterized protein</fullName>
    </submittedName>
</protein>
<gene>
    <name evidence="2" type="ORF">CU669_14425</name>
</gene>
<keyword evidence="1" id="KW-0472">Membrane</keyword>
<proteinExistence type="predicted"/>
<evidence type="ECO:0000313" key="2">
    <source>
        <dbReference type="EMBL" id="RAU21145.1"/>
    </source>
</evidence>
<dbReference type="AlphaFoldDB" id="A0A364NW59"/>
<evidence type="ECO:0000256" key="1">
    <source>
        <dbReference type="SAM" id="Phobius"/>
    </source>
</evidence>